<dbReference type="OrthoDB" id="2444398at2759"/>
<evidence type="ECO:0000313" key="3">
    <source>
        <dbReference type="Proteomes" id="UP000078512"/>
    </source>
</evidence>
<dbReference type="Proteomes" id="UP000078512">
    <property type="component" value="Unassembled WGS sequence"/>
</dbReference>
<organism evidence="2 3">
    <name type="scientific">Linnemannia elongata AG-77</name>
    <dbReference type="NCBI Taxonomy" id="1314771"/>
    <lineage>
        <taxon>Eukaryota</taxon>
        <taxon>Fungi</taxon>
        <taxon>Fungi incertae sedis</taxon>
        <taxon>Mucoromycota</taxon>
        <taxon>Mortierellomycotina</taxon>
        <taxon>Mortierellomycetes</taxon>
        <taxon>Mortierellales</taxon>
        <taxon>Mortierellaceae</taxon>
        <taxon>Linnemannia</taxon>
    </lineage>
</organism>
<protein>
    <submittedName>
        <fullName evidence="2">Uncharacterized protein</fullName>
    </submittedName>
</protein>
<proteinExistence type="predicted"/>
<evidence type="ECO:0000256" key="1">
    <source>
        <dbReference type="SAM" id="MobiDB-lite"/>
    </source>
</evidence>
<reference evidence="2 3" key="1">
    <citation type="submission" date="2016-05" db="EMBL/GenBank/DDBJ databases">
        <title>Genome sequencing reveals origins of a unique bacterial endosymbiosis in the earliest lineages of terrestrial Fungi.</title>
        <authorList>
            <consortium name="DOE Joint Genome Institute"/>
            <person name="Uehling J."/>
            <person name="Gryganskyi A."/>
            <person name="Hameed K."/>
            <person name="Tschaplinski T."/>
            <person name="Misztal P."/>
            <person name="Wu S."/>
            <person name="Desiro A."/>
            <person name="Vande Pol N."/>
            <person name="Du Z.-Y."/>
            <person name="Zienkiewicz A."/>
            <person name="Zienkiewicz K."/>
            <person name="Morin E."/>
            <person name="Tisserant E."/>
            <person name="Splivallo R."/>
            <person name="Hainaut M."/>
            <person name="Henrissat B."/>
            <person name="Ohm R."/>
            <person name="Kuo A."/>
            <person name="Yan J."/>
            <person name="Lipzen A."/>
            <person name="Nolan M."/>
            <person name="Labutti K."/>
            <person name="Barry K."/>
            <person name="Goldstein A."/>
            <person name="Labbe J."/>
            <person name="Schadt C."/>
            <person name="Tuskan G."/>
            <person name="Grigoriev I."/>
            <person name="Martin F."/>
            <person name="Vilgalys R."/>
            <person name="Bonito G."/>
        </authorList>
    </citation>
    <scope>NUCLEOTIDE SEQUENCE [LARGE SCALE GENOMIC DNA]</scope>
    <source>
        <strain evidence="2 3">AG-77</strain>
    </source>
</reference>
<dbReference type="AlphaFoldDB" id="A0A197JQY8"/>
<evidence type="ECO:0000313" key="2">
    <source>
        <dbReference type="EMBL" id="OAQ27692.1"/>
    </source>
</evidence>
<accession>A0A197JQY8</accession>
<name>A0A197JQY8_9FUNG</name>
<gene>
    <name evidence="2" type="ORF">K457DRAFT_618912</name>
</gene>
<keyword evidence="3" id="KW-1185">Reference proteome</keyword>
<feature type="region of interest" description="Disordered" evidence="1">
    <location>
        <begin position="1"/>
        <end position="22"/>
    </location>
</feature>
<dbReference type="EMBL" id="KV442055">
    <property type="protein sequence ID" value="OAQ27692.1"/>
    <property type="molecule type" value="Genomic_DNA"/>
</dbReference>
<sequence length="156" mass="17152">MDDNQPQIQAVRPVSKDNLDGPTITPAPTVYFDCHSNPATGKGFVLWDDIRLVFADALYVRHNAKVVPFMKDADWMPLKPLRIAAVPDAVLDIVVDNPPVRLEAAMQQLTLADSPKEATVHDTPQRDAALKLITPPVSTTPRRNPAYGLEETAMNS</sequence>